<dbReference type="EMBL" id="MZ679751">
    <property type="protein sequence ID" value="UJQ85697.1"/>
    <property type="molecule type" value="Genomic_RNA"/>
</dbReference>
<feature type="region of interest" description="Disordered" evidence="1">
    <location>
        <begin position="1"/>
        <end position="30"/>
    </location>
</feature>
<accession>A0ABY3SSL8</accession>
<evidence type="ECO:0000256" key="1">
    <source>
        <dbReference type="SAM" id="MobiDB-lite"/>
    </source>
</evidence>
<organism evidence="2 3">
    <name type="scientific">Leviviridae sp</name>
    <dbReference type="NCBI Taxonomy" id="2027243"/>
    <lineage>
        <taxon>Viruses</taxon>
        <taxon>Riboviria</taxon>
        <taxon>Orthornavirae</taxon>
        <taxon>Lenarviricota</taxon>
        <taxon>Leviviricetes</taxon>
        <taxon>Norzivirales</taxon>
        <taxon>Fiersviridae</taxon>
    </lineage>
</organism>
<evidence type="ECO:0000313" key="3">
    <source>
        <dbReference type="Proteomes" id="UP001057771"/>
    </source>
</evidence>
<dbReference type="Proteomes" id="UP001057771">
    <property type="component" value="Segment"/>
</dbReference>
<protein>
    <submittedName>
        <fullName evidence="2">Maturation protein</fullName>
    </submittedName>
</protein>
<feature type="compositionally biased region" description="Polar residues" evidence="1">
    <location>
        <begin position="14"/>
        <end position="30"/>
    </location>
</feature>
<proteinExistence type="predicted"/>
<reference evidence="2" key="1">
    <citation type="submission" date="2021-05" db="EMBL/GenBank/DDBJ databases">
        <authorList>
            <person name="Chen Y.-M."/>
            <person name="Zhang Y.-Z."/>
        </authorList>
    </citation>
    <scope>NUCLEOTIDE SEQUENCE</scope>
    <source>
        <strain evidence="2">162-k141_51715</strain>
    </source>
</reference>
<keyword evidence="3" id="KW-1185">Reference proteome</keyword>
<name>A0ABY3SSL8_9VIRU</name>
<reference evidence="2" key="2">
    <citation type="journal article" date="2022" name="Nat. Microbiol.">
        <title>RNA viromes from terrestrial sites across China expand environmental viral diversity.</title>
        <authorList>
            <person name="Chiapello M."/>
            <person name="Rodriguez-Romero J."/>
            <person name="Ayllon M.A."/>
            <person name="Turina M."/>
        </authorList>
    </citation>
    <scope>NUCLEOTIDE SEQUENCE</scope>
    <source>
        <strain evidence="2">162-k141_51715</strain>
    </source>
</reference>
<feature type="compositionally biased region" description="Basic and acidic residues" evidence="1">
    <location>
        <begin position="1"/>
        <end position="13"/>
    </location>
</feature>
<sequence length="363" mass="40047">MPPTSRHRERDTDQVSGSYTYNGGSPVNRQTYSVTESCDDIIGDYGQDHAFLHEKSDVVPFTMNGSGNNYECTNWHQQVASPPHQGSPTSASSLATMAAARTNPSRPHILLPTAVFELRDVPRLLKLAGGSLLRKGAGANLSYEFGWKPLLNDIKSLLDFDTAYTKRREEIEKLMSNGGLKRRVRLGGSSVSTTGTKGLVLSSPYALRVEGTPTTTTTREYWATLRWMPNPTFTGQTDAKRNAALRRTLLGLDPSQITQNVWNALPWTWLLDWTGNVGSFLEASNNSVAYLPQQVNVMIMTKTERKWTLSRIPTGMSLSVSEPLATRVTKQRTLTSPSLSASIPFLNGRQMGILASLAILRSR</sequence>
<evidence type="ECO:0000313" key="2">
    <source>
        <dbReference type="EMBL" id="UJQ85697.1"/>
    </source>
</evidence>